<dbReference type="GO" id="GO:0016020">
    <property type="term" value="C:membrane"/>
    <property type="evidence" value="ECO:0007669"/>
    <property type="project" value="InterPro"/>
</dbReference>
<feature type="transmembrane region" description="Helical" evidence="3">
    <location>
        <begin position="48"/>
        <end position="70"/>
    </location>
</feature>
<dbReference type="SUPFAM" id="SSF103481">
    <property type="entry name" value="Multidrug resistance efflux transporter EmrE"/>
    <property type="match status" value="2"/>
</dbReference>
<keyword evidence="3" id="KW-1133">Transmembrane helix</keyword>
<accession>A0A3N4Z217</accession>
<keyword evidence="3" id="KW-0472">Membrane</keyword>
<feature type="transmembrane region" description="Helical" evidence="3">
    <location>
        <begin position="179"/>
        <end position="199"/>
    </location>
</feature>
<feature type="transmembrane region" description="Helical" evidence="3">
    <location>
        <begin position="298"/>
        <end position="315"/>
    </location>
</feature>
<organism evidence="5 6">
    <name type="scientific">Georgenia muralis</name>
    <dbReference type="NCBI Taxonomy" id="154117"/>
    <lineage>
        <taxon>Bacteria</taxon>
        <taxon>Bacillati</taxon>
        <taxon>Actinomycetota</taxon>
        <taxon>Actinomycetes</taxon>
        <taxon>Micrococcales</taxon>
        <taxon>Bogoriellaceae</taxon>
        <taxon>Georgenia</taxon>
    </lineage>
</organism>
<feature type="domain" description="EamA" evidence="4">
    <location>
        <begin position="182"/>
        <end position="315"/>
    </location>
</feature>
<feature type="transmembrane region" description="Helical" evidence="3">
    <location>
        <begin position="76"/>
        <end position="92"/>
    </location>
</feature>
<dbReference type="EMBL" id="RKRA01000001">
    <property type="protein sequence ID" value="RPF27299.1"/>
    <property type="molecule type" value="Genomic_DNA"/>
</dbReference>
<keyword evidence="3" id="KW-0812">Transmembrane</keyword>
<name>A0A3N4Z217_9MICO</name>
<feature type="compositionally biased region" description="Gly residues" evidence="2">
    <location>
        <begin position="1"/>
        <end position="32"/>
    </location>
</feature>
<feature type="transmembrane region" description="Helical" evidence="3">
    <location>
        <begin position="211"/>
        <end position="230"/>
    </location>
</feature>
<dbReference type="AlphaFoldDB" id="A0A3N4Z217"/>
<protein>
    <submittedName>
        <fullName evidence="5">Inner membrane transporter RhtA</fullName>
    </submittedName>
</protein>
<comment type="similarity">
    <text evidence="1">Belongs to the EamA transporter family.</text>
</comment>
<evidence type="ECO:0000313" key="6">
    <source>
        <dbReference type="Proteomes" id="UP000280726"/>
    </source>
</evidence>
<comment type="caution">
    <text evidence="5">The sequence shown here is derived from an EMBL/GenBank/DDBJ whole genome shotgun (WGS) entry which is preliminary data.</text>
</comment>
<gene>
    <name evidence="5" type="ORF">EDD32_1777</name>
</gene>
<evidence type="ECO:0000313" key="5">
    <source>
        <dbReference type="EMBL" id="RPF27299.1"/>
    </source>
</evidence>
<dbReference type="Proteomes" id="UP000280726">
    <property type="component" value="Unassembled WGS sequence"/>
</dbReference>
<dbReference type="InterPro" id="IPR037185">
    <property type="entry name" value="EmrE-like"/>
</dbReference>
<dbReference type="Pfam" id="PF00892">
    <property type="entry name" value="EamA"/>
    <property type="match status" value="1"/>
</dbReference>
<evidence type="ECO:0000256" key="1">
    <source>
        <dbReference type="ARBA" id="ARBA00007362"/>
    </source>
</evidence>
<evidence type="ECO:0000256" key="2">
    <source>
        <dbReference type="SAM" id="MobiDB-lite"/>
    </source>
</evidence>
<dbReference type="RefSeq" id="WP_246006052.1">
    <property type="nucleotide sequence ID" value="NZ_RKRA01000001.1"/>
</dbReference>
<dbReference type="InterPro" id="IPR000620">
    <property type="entry name" value="EamA_dom"/>
</dbReference>
<feature type="transmembrane region" description="Helical" evidence="3">
    <location>
        <begin position="156"/>
        <end position="173"/>
    </location>
</feature>
<evidence type="ECO:0000256" key="3">
    <source>
        <dbReference type="SAM" id="Phobius"/>
    </source>
</evidence>
<evidence type="ECO:0000259" key="4">
    <source>
        <dbReference type="Pfam" id="PF00892"/>
    </source>
</evidence>
<proteinExistence type="inferred from homology"/>
<keyword evidence="6" id="KW-1185">Reference proteome</keyword>
<reference evidence="5 6" key="1">
    <citation type="submission" date="2018-11" db="EMBL/GenBank/DDBJ databases">
        <title>Sequencing the genomes of 1000 actinobacteria strains.</title>
        <authorList>
            <person name="Klenk H.-P."/>
        </authorList>
    </citation>
    <scope>NUCLEOTIDE SEQUENCE [LARGE SCALE GENOMIC DNA]</scope>
    <source>
        <strain evidence="5 6">DSM 14418</strain>
    </source>
</reference>
<feature type="transmembrane region" description="Helical" evidence="3">
    <location>
        <begin position="130"/>
        <end position="149"/>
    </location>
</feature>
<feature type="transmembrane region" description="Helical" evidence="3">
    <location>
        <begin position="272"/>
        <end position="292"/>
    </location>
</feature>
<sequence>MSDAEGPGGPVAGGAVGGAGVGSPGPGGSGDGGRGDGGRGRPVVPAPALFMASGVSLYLGAALAVSLFAVLPPTDVAWWRIAVAAVFLLLWRRPWRRVWTWRTAAGSALFGVVLGGMNLLFYGAIAHLPLGTAVSLEYLGPVAVAALTGRGLRARLALVLAAGGVLAISGFGVDWSAPGTASGVALALAAGASWAVYILLGRRIAAGRSGLDSLSMAMPVSALVFVPVAAGTVGRVIGDPALLLAVVGVGVLSSLVPYAIEQVALTRLPAVTFALLTSLLPATSLLVGLLVLRQVPSVGEVLGLVLVSAAVALATRE</sequence>
<feature type="transmembrane region" description="Helical" evidence="3">
    <location>
        <begin position="104"/>
        <end position="124"/>
    </location>
</feature>
<feature type="transmembrane region" description="Helical" evidence="3">
    <location>
        <begin position="242"/>
        <end position="260"/>
    </location>
</feature>
<feature type="region of interest" description="Disordered" evidence="2">
    <location>
        <begin position="1"/>
        <end position="38"/>
    </location>
</feature>